<proteinExistence type="predicted"/>
<reference evidence="2" key="1">
    <citation type="submission" date="2022-12" db="EMBL/GenBank/DDBJ databases">
        <title>Jiella pelagia sp. nov., isolated from phosphonate enriched culture of Northwest Pacific surface seawater.</title>
        <authorList>
            <person name="Shin D.Y."/>
            <person name="Hwang C.Y."/>
        </authorList>
    </citation>
    <scope>NUCLEOTIDE SEQUENCE</scope>
    <source>
        <strain evidence="2">HL-NP1</strain>
    </source>
</reference>
<keyword evidence="1" id="KW-0812">Transmembrane</keyword>
<protein>
    <recommendedName>
        <fullName evidence="4">Protoheme IX farnesyltransferase</fullName>
    </recommendedName>
</protein>
<sequence>MEHEDRIRLTEAEQKARRNRSIAIGIVLVSLVVIFYVVTLAKMAP</sequence>
<gene>
    <name evidence="2" type="ORF">OH818_14180</name>
</gene>
<keyword evidence="1" id="KW-0472">Membrane</keyword>
<evidence type="ECO:0000256" key="1">
    <source>
        <dbReference type="SAM" id="Phobius"/>
    </source>
</evidence>
<dbReference type="Proteomes" id="UP001164020">
    <property type="component" value="Chromosome"/>
</dbReference>
<keyword evidence="1" id="KW-1133">Transmembrane helix</keyword>
<accession>A0ABY7C5N5</accession>
<name>A0ABY7C5N5_9HYPH</name>
<dbReference type="EMBL" id="CP114029">
    <property type="protein sequence ID" value="WAP71392.1"/>
    <property type="molecule type" value="Genomic_DNA"/>
</dbReference>
<evidence type="ECO:0000313" key="2">
    <source>
        <dbReference type="EMBL" id="WAP71392.1"/>
    </source>
</evidence>
<feature type="transmembrane region" description="Helical" evidence="1">
    <location>
        <begin position="21"/>
        <end position="41"/>
    </location>
</feature>
<organism evidence="2 3">
    <name type="scientific">Jiella pelagia</name>
    <dbReference type="NCBI Taxonomy" id="2986949"/>
    <lineage>
        <taxon>Bacteria</taxon>
        <taxon>Pseudomonadati</taxon>
        <taxon>Pseudomonadota</taxon>
        <taxon>Alphaproteobacteria</taxon>
        <taxon>Hyphomicrobiales</taxon>
        <taxon>Aurantimonadaceae</taxon>
        <taxon>Jiella</taxon>
    </lineage>
</organism>
<evidence type="ECO:0008006" key="4">
    <source>
        <dbReference type="Google" id="ProtNLM"/>
    </source>
</evidence>
<evidence type="ECO:0000313" key="3">
    <source>
        <dbReference type="Proteomes" id="UP001164020"/>
    </source>
</evidence>
<keyword evidence="3" id="KW-1185">Reference proteome</keyword>
<dbReference type="RefSeq" id="WP_268883934.1">
    <property type="nucleotide sequence ID" value="NZ_CP114029.1"/>
</dbReference>